<dbReference type="Proteomes" id="UP000692816">
    <property type="component" value="Unassembled WGS sequence"/>
</dbReference>
<keyword evidence="2 8" id="KW-0853">WD repeat</keyword>
<dbReference type="PROSITE" id="PS50294">
    <property type="entry name" value="WD_REPEATS_REGION"/>
    <property type="match status" value="4"/>
</dbReference>
<keyword evidence="4 9" id="KW-0479">Metal-binding</keyword>
<accession>A0ABS3MAP5</accession>
<dbReference type="PANTHER" id="PTHR19848:SF8">
    <property type="entry name" value="F-BOX AND WD REPEAT DOMAIN CONTAINING 7"/>
    <property type="match status" value="1"/>
</dbReference>
<dbReference type="InterPro" id="IPR036322">
    <property type="entry name" value="WD40_repeat_dom_sf"/>
</dbReference>
<dbReference type="InterPro" id="IPR002327">
    <property type="entry name" value="Cyt_c_1A/1B"/>
</dbReference>
<dbReference type="SMART" id="SM00320">
    <property type="entry name" value="WD40"/>
    <property type="match status" value="7"/>
</dbReference>
<dbReference type="PANTHER" id="PTHR19848">
    <property type="entry name" value="WD40 REPEAT PROTEIN"/>
    <property type="match status" value="1"/>
</dbReference>
<dbReference type="SUPFAM" id="SSF46626">
    <property type="entry name" value="Cytochrome c"/>
    <property type="match status" value="1"/>
</dbReference>
<dbReference type="PROSITE" id="PS51007">
    <property type="entry name" value="CYTC"/>
    <property type="match status" value="1"/>
</dbReference>
<dbReference type="Pfam" id="PF00400">
    <property type="entry name" value="WD40"/>
    <property type="match status" value="6"/>
</dbReference>
<evidence type="ECO:0000256" key="7">
    <source>
        <dbReference type="ARBA" id="ARBA00023004"/>
    </source>
</evidence>
<keyword evidence="5" id="KW-0677">Repeat</keyword>
<keyword evidence="6" id="KW-0249">Electron transport</keyword>
<evidence type="ECO:0000256" key="4">
    <source>
        <dbReference type="ARBA" id="ARBA00022723"/>
    </source>
</evidence>
<dbReference type="PRINTS" id="PR00604">
    <property type="entry name" value="CYTCHRMECIAB"/>
</dbReference>
<dbReference type="InterPro" id="IPR015943">
    <property type="entry name" value="WD40/YVTN_repeat-like_dom_sf"/>
</dbReference>
<evidence type="ECO:0000313" key="12">
    <source>
        <dbReference type="Proteomes" id="UP000692816"/>
    </source>
</evidence>
<comment type="caution">
    <text evidence="11">The sequence shown here is derived from an EMBL/GenBank/DDBJ whole genome shotgun (WGS) entry which is preliminary data.</text>
</comment>
<name>A0ABS3MAP5_9BRAD</name>
<organism evidence="11 12">
    <name type="scientific">Bradyrhizobium quebecense</name>
    <dbReference type="NCBI Taxonomy" id="2748629"/>
    <lineage>
        <taxon>Bacteria</taxon>
        <taxon>Pseudomonadati</taxon>
        <taxon>Pseudomonadota</taxon>
        <taxon>Alphaproteobacteria</taxon>
        <taxon>Hyphomicrobiales</taxon>
        <taxon>Nitrobacteraceae</taxon>
        <taxon>Bradyrhizobium</taxon>
    </lineage>
</organism>
<feature type="repeat" description="WD" evidence="8">
    <location>
        <begin position="25"/>
        <end position="66"/>
    </location>
</feature>
<evidence type="ECO:0000256" key="5">
    <source>
        <dbReference type="ARBA" id="ARBA00022737"/>
    </source>
</evidence>
<evidence type="ECO:0000313" key="11">
    <source>
        <dbReference type="EMBL" id="MBO1428546.1"/>
    </source>
</evidence>
<dbReference type="CDD" id="cd00200">
    <property type="entry name" value="WD40"/>
    <property type="match status" value="1"/>
</dbReference>
<evidence type="ECO:0000256" key="1">
    <source>
        <dbReference type="ARBA" id="ARBA00022448"/>
    </source>
</evidence>
<keyword evidence="7 9" id="KW-0408">Iron</keyword>
<protein>
    <recommendedName>
        <fullName evidence="10">Cytochrome c domain-containing protein</fullName>
    </recommendedName>
</protein>
<dbReference type="InterPro" id="IPR001680">
    <property type="entry name" value="WD40_rpt"/>
</dbReference>
<evidence type="ECO:0000256" key="3">
    <source>
        <dbReference type="ARBA" id="ARBA00022617"/>
    </source>
</evidence>
<proteinExistence type="predicted"/>
<dbReference type="InterPro" id="IPR036909">
    <property type="entry name" value="Cyt_c-like_dom_sf"/>
</dbReference>
<reference evidence="11" key="1">
    <citation type="journal article" date="2021" name="Int. J. Syst. Evol. Microbiol.">
        <title>Bradyrhizobium septentrionale sp. nov. (sv. septentrionale) and Bradyrhizobium quebecense sp. nov. (sv. septentrionale) associated with legumes native to Canada possess rearranged symbiosis genes and numerous insertion sequences.</title>
        <authorList>
            <person name="Bromfield E.S.P."/>
            <person name="Cloutier S."/>
        </authorList>
    </citation>
    <scope>NUCLEOTIDE SEQUENCE</scope>
    <source>
        <strain evidence="11">12S5</strain>
    </source>
</reference>
<evidence type="ECO:0000256" key="6">
    <source>
        <dbReference type="ARBA" id="ARBA00022982"/>
    </source>
</evidence>
<dbReference type="EMBL" id="JAGEPA010000001">
    <property type="protein sequence ID" value="MBO1428546.1"/>
    <property type="molecule type" value="Genomic_DNA"/>
</dbReference>
<dbReference type="RefSeq" id="WP_207840139.1">
    <property type="nucleotide sequence ID" value="NZ_CP088282.1"/>
</dbReference>
<feature type="domain" description="Cytochrome c" evidence="10">
    <location>
        <begin position="325"/>
        <end position="426"/>
    </location>
</feature>
<feature type="repeat" description="WD" evidence="8">
    <location>
        <begin position="149"/>
        <end position="180"/>
    </location>
</feature>
<gene>
    <name evidence="11" type="ORF">J4P68_03755</name>
</gene>
<evidence type="ECO:0000256" key="2">
    <source>
        <dbReference type="ARBA" id="ARBA00022574"/>
    </source>
</evidence>
<dbReference type="SUPFAM" id="SSF50978">
    <property type="entry name" value="WD40 repeat-like"/>
    <property type="match status" value="1"/>
</dbReference>
<dbReference type="Gene3D" id="1.10.760.10">
    <property type="entry name" value="Cytochrome c-like domain"/>
    <property type="match status" value="1"/>
</dbReference>
<keyword evidence="12" id="KW-1185">Reference proteome</keyword>
<feature type="repeat" description="WD" evidence="8">
    <location>
        <begin position="108"/>
        <end position="141"/>
    </location>
</feature>
<dbReference type="PROSITE" id="PS50082">
    <property type="entry name" value="WD_REPEATS_2"/>
    <property type="match status" value="5"/>
</dbReference>
<keyword evidence="3 9" id="KW-0349">Heme</keyword>
<dbReference type="InterPro" id="IPR009056">
    <property type="entry name" value="Cyt_c-like_dom"/>
</dbReference>
<evidence type="ECO:0000256" key="8">
    <source>
        <dbReference type="PROSITE-ProRule" id="PRU00221"/>
    </source>
</evidence>
<keyword evidence="1" id="KW-0813">Transport</keyword>
<evidence type="ECO:0000256" key="9">
    <source>
        <dbReference type="PROSITE-ProRule" id="PRU00433"/>
    </source>
</evidence>
<dbReference type="Gene3D" id="2.130.10.10">
    <property type="entry name" value="YVTN repeat-like/Quinoprotein amine dehydrogenase"/>
    <property type="match status" value="2"/>
</dbReference>
<feature type="repeat" description="WD" evidence="8">
    <location>
        <begin position="271"/>
        <end position="312"/>
    </location>
</feature>
<evidence type="ECO:0000259" key="10">
    <source>
        <dbReference type="PROSITE" id="PS51007"/>
    </source>
</evidence>
<feature type="repeat" description="WD" evidence="8">
    <location>
        <begin position="67"/>
        <end position="97"/>
    </location>
</feature>
<sequence>MNWLSNLCVVTALWAFDSTPAQGQLAGHGGPVRAIAISSDGNSALSGGFDTSAIRWSLKTESAEQVLRFHSDAVNAVAFLKDGRMATAGADALIAIWTPGREQPDQVFEGHHAPIVSLAVSPDGTKLATASWDHTVGVWSLIGGASQILKGHAQNVNGVAFTADGRSLVSVGYDRELRIWPMVAATPDVALLPSPLNAVAVAPDGEIITGGGDGKVRFLTSSGHETGEILAGSTPIVALAMSTDGTLIAATEIGGGVSVIDRKARSIVQSLATQGAPVWAVAFLPDAATLLTGGADGRIRRWNAQTGDPVGSSPQAAQSDPLAAYAGDRGAEVFRACVACHTLSAEEPQRAGPTLDGLYGRRIASLPGYRFSDALTKMDIVWTPETVARLFELGPNTYTPGTKMPEQRIGSVEDRKALTDFLGRATLGRR</sequence>